<evidence type="ECO:0000313" key="6">
    <source>
        <dbReference type="Proteomes" id="UP000189161"/>
    </source>
</evidence>
<evidence type="ECO:0000313" key="5">
    <source>
        <dbReference type="EMBL" id="OOF48797.1"/>
    </source>
</evidence>
<dbReference type="InterPro" id="IPR018062">
    <property type="entry name" value="HTH_AraC-typ_CS"/>
</dbReference>
<dbReference type="InterPro" id="IPR009057">
    <property type="entry name" value="Homeodomain-like_sf"/>
</dbReference>
<comment type="caution">
    <text evidence="5">The sequence shown here is derived from an EMBL/GenBank/DDBJ whole genome shotgun (WGS) entry which is preliminary data.</text>
</comment>
<dbReference type="Pfam" id="PF12833">
    <property type="entry name" value="HTH_18"/>
    <property type="match status" value="1"/>
</dbReference>
<dbReference type="EMBL" id="MLHL01000022">
    <property type="protein sequence ID" value="OOF48797.1"/>
    <property type="molecule type" value="Genomic_DNA"/>
</dbReference>
<keyword evidence="2" id="KW-0238">DNA-binding</keyword>
<keyword evidence="6" id="KW-1185">Reference proteome</keyword>
<proteinExistence type="predicted"/>
<dbReference type="PROSITE" id="PS01124">
    <property type="entry name" value="HTH_ARAC_FAMILY_2"/>
    <property type="match status" value="1"/>
</dbReference>
<protein>
    <recommendedName>
        <fullName evidence="4">HTH araC/xylS-type domain-containing protein</fullName>
    </recommendedName>
</protein>
<feature type="domain" description="HTH araC/xylS-type" evidence="4">
    <location>
        <begin position="218"/>
        <end position="316"/>
    </location>
</feature>
<dbReference type="GO" id="GO:0003700">
    <property type="term" value="F:DNA-binding transcription factor activity"/>
    <property type="evidence" value="ECO:0007669"/>
    <property type="project" value="InterPro"/>
</dbReference>
<dbReference type="Gene3D" id="1.10.10.60">
    <property type="entry name" value="Homeodomain-like"/>
    <property type="match status" value="1"/>
</dbReference>
<evidence type="ECO:0000256" key="2">
    <source>
        <dbReference type="ARBA" id="ARBA00023125"/>
    </source>
</evidence>
<accession>A0A1V3J1F9</accession>
<keyword evidence="1" id="KW-0805">Transcription regulation</keyword>
<sequence length="316" mass="36180">MEILLKFFISDFSKIAKMTTIKISEDLTSLYRQLIDKILPYIPKEGRVYTAVEGLSFYRHDNPNYSLPCVQPLGIVVALQGRKEITLSNQYISYETGQVLFIGANLSGLSYVPECSADKPFLGIALEFDFNQLSRLACELELVNNKMPKTSPNRIFSLFDANKKLLENLLRLVDTLQEMELIQPLATLIKQEIALRIFHTHPKLMALLKDGTTSHKIIEMMTWIKQNPQAKNTLANLAKRAMMSKSSFRQHFRTIAGISPIQYQKQIRLQQARMLILQEKCSVTEAANLVGYESISQFSREYKRFFGVTAKEDKLE</sequence>
<dbReference type="PANTHER" id="PTHR43436:SF1">
    <property type="entry name" value="TRANSCRIPTIONAL REGULATORY PROTEIN"/>
    <property type="match status" value="1"/>
</dbReference>
<dbReference type="Pfam" id="PF06719">
    <property type="entry name" value="AraC_N"/>
    <property type="match status" value="1"/>
</dbReference>
<keyword evidence="3" id="KW-0804">Transcription</keyword>
<dbReference type="InterPro" id="IPR018060">
    <property type="entry name" value="HTH_AraC"/>
</dbReference>
<dbReference type="InterPro" id="IPR009594">
    <property type="entry name" value="Tscrpt_reg_HTH_AraC_N"/>
</dbReference>
<dbReference type="AlphaFoldDB" id="A0A1V3J1F9"/>
<evidence type="ECO:0000256" key="1">
    <source>
        <dbReference type="ARBA" id="ARBA00023015"/>
    </source>
</evidence>
<gene>
    <name evidence="5" type="ORF">BKK52_05140</name>
</gene>
<dbReference type="SMART" id="SM00342">
    <property type="entry name" value="HTH_ARAC"/>
    <property type="match status" value="1"/>
</dbReference>
<name>A0A1V3J1F9_9PAST</name>
<dbReference type="GO" id="GO:0043565">
    <property type="term" value="F:sequence-specific DNA binding"/>
    <property type="evidence" value="ECO:0007669"/>
    <property type="project" value="InterPro"/>
</dbReference>
<reference evidence="5 6" key="1">
    <citation type="submission" date="2016-10" db="EMBL/GenBank/DDBJ databases">
        <title>Rodentibacter gen. nov. and new species.</title>
        <authorList>
            <person name="Christensen H."/>
        </authorList>
    </citation>
    <scope>NUCLEOTIDE SEQUENCE [LARGE SCALE GENOMIC DNA]</scope>
    <source>
        <strain evidence="5 6">H1987082031</strain>
    </source>
</reference>
<dbReference type="Proteomes" id="UP000189161">
    <property type="component" value="Unassembled WGS sequence"/>
</dbReference>
<dbReference type="SUPFAM" id="SSF46689">
    <property type="entry name" value="Homeodomain-like"/>
    <property type="match status" value="2"/>
</dbReference>
<evidence type="ECO:0000259" key="4">
    <source>
        <dbReference type="PROSITE" id="PS01124"/>
    </source>
</evidence>
<organism evidence="5 6">
    <name type="scientific">Rodentibacter trehalosifermentans</name>
    <dbReference type="NCBI Taxonomy" id="1908263"/>
    <lineage>
        <taxon>Bacteria</taxon>
        <taxon>Pseudomonadati</taxon>
        <taxon>Pseudomonadota</taxon>
        <taxon>Gammaproteobacteria</taxon>
        <taxon>Pasteurellales</taxon>
        <taxon>Pasteurellaceae</taxon>
        <taxon>Rodentibacter</taxon>
    </lineage>
</organism>
<evidence type="ECO:0000256" key="3">
    <source>
        <dbReference type="ARBA" id="ARBA00023163"/>
    </source>
</evidence>
<dbReference type="PROSITE" id="PS00041">
    <property type="entry name" value="HTH_ARAC_FAMILY_1"/>
    <property type="match status" value="1"/>
</dbReference>
<dbReference type="PANTHER" id="PTHR43436">
    <property type="entry name" value="ARAC-FAMILY TRANSCRIPTIONAL REGULATOR"/>
    <property type="match status" value="1"/>
</dbReference>